<accession>A0A2I1F6K6</accession>
<sequence length="119" mass="14295">MIPSSIIKPFHNAKIPKKLTKKLILTFLFDLHRDIYELLWKHHTAKWKQYKIDHNITKSAFTKHTHNRRERRWQNNFKTSPNNPTNDNILNVGYSNPFMTSIRNLDDSVLWIYLTSSNF</sequence>
<dbReference type="EMBL" id="LLXJ01006720">
    <property type="protein sequence ID" value="PKB94058.1"/>
    <property type="molecule type" value="Genomic_DNA"/>
</dbReference>
<evidence type="ECO:0000313" key="3">
    <source>
        <dbReference type="Proteomes" id="UP000232688"/>
    </source>
</evidence>
<dbReference type="VEuPathDB" id="FungiDB:RhiirA1_472287"/>
<evidence type="ECO:0000313" key="4">
    <source>
        <dbReference type="Proteomes" id="UP000232722"/>
    </source>
</evidence>
<evidence type="ECO:0000313" key="1">
    <source>
        <dbReference type="EMBL" id="PKB94058.1"/>
    </source>
</evidence>
<dbReference type="EMBL" id="LLXH01001784">
    <property type="protein sequence ID" value="PKC57576.1"/>
    <property type="molecule type" value="Genomic_DNA"/>
</dbReference>
<reference evidence="1 4" key="2">
    <citation type="submission" date="2017-09" db="EMBL/GenBank/DDBJ databases">
        <title>Extensive intraspecific genome diversity in a model arbuscular mycorrhizal fungus.</title>
        <authorList>
            <person name="Chen E.C."/>
            <person name="Morin E."/>
            <person name="Beaudet D."/>
            <person name="Noel J."/>
            <person name="Ndikumana S."/>
            <person name="Charron P."/>
            <person name="St-Onge C."/>
            <person name="Giorgi J."/>
            <person name="Grigoriev I.V."/>
            <person name="Roux C."/>
            <person name="Martin F.M."/>
            <person name="Corradi N."/>
        </authorList>
    </citation>
    <scope>NUCLEOTIDE SEQUENCE [LARGE SCALE GENOMIC DNA]</scope>
    <source>
        <strain evidence="1 4">A5</strain>
    </source>
</reference>
<organism evidence="1 4">
    <name type="scientific">Rhizophagus irregularis</name>
    <dbReference type="NCBI Taxonomy" id="588596"/>
    <lineage>
        <taxon>Eukaryota</taxon>
        <taxon>Fungi</taxon>
        <taxon>Fungi incertae sedis</taxon>
        <taxon>Mucoromycota</taxon>
        <taxon>Glomeromycotina</taxon>
        <taxon>Glomeromycetes</taxon>
        <taxon>Glomerales</taxon>
        <taxon>Glomeraceae</taxon>
        <taxon>Rhizophagus</taxon>
    </lineage>
</organism>
<dbReference type="Proteomes" id="UP000232688">
    <property type="component" value="Unassembled WGS sequence"/>
</dbReference>
<reference evidence="2 3" key="3">
    <citation type="submission" date="2017-10" db="EMBL/GenBank/DDBJ databases">
        <title>Extensive intraspecific genome diversity in a model arbuscular mycorrhizal fungus.</title>
        <authorList>
            <person name="Chen E.C.H."/>
            <person name="Morin E."/>
            <person name="Baudet D."/>
            <person name="Noel J."/>
            <person name="Ndikumana S."/>
            <person name="Charron P."/>
            <person name="St-Onge C."/>
            <person name="Giorgi J."/>
            <person name="Grigoriev I.V."/>
            <person name="Roux C."/>
            <person name="Martin F.M."/>
            <person name="Corradi N."/>
        </authorList>
    </citation>
    <scope>NUCLEOTIDE SEQUENCE [LARGE SCALE GENOMIC DNA]</scope>
    <source>
        <strain evidence="2 3">A1</strain>
    </source>
</reference>
<proteinExistence type="predicted"/>
<comment type="caution">
    <text evidence="1">The sequence shown here is derived from an EMBL/GenBank/DDBJ whole genome shotgun (WGS) entry which is preliminary data.</text>
</comment>
<reference evidence="2 3" key="4">
    <citation type="submission" date="2017-10" db="EMBL/GenBank/DDBJ databases">
        <title>Genome analyses suggest a sexual origin of heterokaryosis in a supposedly ancient asexual fungus.</title>
        <authorList>
            <person name="Corradi N."/>
            <person name="Sedzielewska K."/>
            <person name="Noel J."/>
            <person name="Charron P."/>
            <person name="Farinelli L."/>
            <person name="Marton T."/>
            <person name="Kruger M."/>
            <person name="Pelin A."/>
            <person name="Brachmann A."/>
            <person name="Corradi N."/>
        </authorList>
    </citation>
    <scope>NUCLEOTIDE SEQUENCE [LARGE SCALE GENOMIC DNA]</scope>
    <source>
        <strain evidence="2 3">A1</strain>
    </source>
</reference>
<name>A0A2I1F6K6_9GLOM</name>
<evidence type="ECO:0000313" key="2">
    <source>
        <dbReference type="EMBL" id="PKC57576.1"/>
    </source>
</evidence>
<gene>
    <name evidence="2" type="ORF">RhiirA1_472287</name>
    <name evidence="1" type="ORF">RhiirA5_439655</name>
</gene>
<protein>
    <submittedName>
        <fullName evidence="1">Uncharacterized protein</fullName>
    </submittedName>
</protein>
<dbReference type="AlphaFoldDB" id="A0A2I1F6K6"/>
<reference evidence="1 4" key="1">
    <citation type="submission" date="2016-04" db="EMBL/GenBank/DDBJ databases">
        <title>Genome analyses suggest a sexual origin of heterokaryosis in a supposedly ancient asexual fungus.</title>
        <authorList>
            <person name="Ropars J."/>
            <person name="Sedzielewska K."/>
            <person name="Noel J."/>
            <person name="Charron P."/>
            <person name="Farinelli L."/>
            <person name="Marton T."/>
            <person name="Kruger M."/>
            <person name="Pelin A."/>
            <person name="Brachmann A."/>
            <person name="Corradi N."/>
        </authorList>
    </citation>
    <scope>NUCLEOTIDE SEQUENCE [LARGE SCALE GENOMIC DNA]</scope>
    <source>
        <strain evidence="1 4">A5</strain>
    </source>
</reference>
<dbReference type="Proteomes" id="UP000232722">
    <property type="component" value="Unassembled WGS sequence"/>
</dbReference>
<dbReference type="OrthoDB" id="10422100at2759"/>